<dbReference type="AlphaFoldDB" id="A0A168M1S5"/>
<keyword evidence="1" id="KW-0175">Coiled coil</keyword>
<sequence length="125" mass="14171">MAQSSSEATKNTFSDVVSGLCQEHKALVRELYELKQQDIALAKEEAKLREAHDLLDAKREEIEQAMLHWAVMFKAIKQKEDKARGSRRALDQQKTRVKDKIELFENLLPSSVCASSSSAYGCMRV</sequence>
<accession>A0A168M1S5</accession>
<dbReference type="OrthoDB" id="2288666at2759"/>
<keyword evidence="3" id="KW-1185">Reference proteome</keyword>
<protein>
    <submittedName>
        <fullName evidence="2">Uncharacterized protein</fullName>
    </submittedName>
</protein>
<organism evidence="2 3">
    <name type="scientific">Mucor lusitanicus CBS 277.49</name>
    <dbReference type="NCBI Taxonomy" id="747725"/>
    <lineage>
        <taxon>Eukaryota</taxon>
        <taxon>Fungi</taxon>
        <taxon>Fungi incertae sedis</taxon>
        <taxon>Mucoromycota</taxon>
        <taxon>Mucoromycotina</taxon>
        <taxon>Mucoromycetes</taxon>
        <taxon>Mucorales</taxon>
        <taxon>Mucorineae</taxon>
        <taxon>Mucoraceae</taxon>
        <taxon>Mucor</taxon>
    </lineage>
</organism>
<gene>
    <name evidence="2" type="ORF">MUCCIDRAFT_161014</name>
</gene>
<evidence type="ECO:0000256" key="1">
    <source>
        <dbReference type="SAM" id="Coils"/>
    </source>
</evidence>
<dbReference type="EMBL" id="AMYB01000003">
    <property type="protein sequence ID" value="OAD04263.1"/>
    <property type="molecule type" value="Genomic_DNA"/>
</dbReference>
<proteinExistence type="predicted"/>
<dbReference type="Proteomes" id="UP000077051">
    <property type="component" value="Unassembled WGS sequence"/>
</dbReference>
<name>A0A168M1S5_MUCCL</name>
<evidence type="ECO:0000313" key="2">
    <source>
        <dbReference type="EMBL" id="OAD04263.1"/>
    </source>
</evidence>
<reference evidence="2 3" key="1">
    <citation type="submission" date="2015-06" db="EMBL/GenBank/DDBJ databases">
        <title>Expansion of signal transduction pathways in fungi by whole-genome duplication.</title>
        <authorList>
            <consortium name="DOE Joint Genome Institute"/>
            <person name="Corrochano L.M."/>
            <person name="Kuo A."/>
            <person name="Marcet-Houben M."/>
            <person name="Polaino S."/>
            <person name="Salamov A."/>
            <person name="Villalobos J.M."/>
            <person name="Alvarez M.I."/>
            <person name="Avalos J."/>
            <person name="Benito E.P."/>
            <person name="Benoit I."/>
            <person name="Burger G."/>
            <person name="Camino L.P."/>
            <person name="Canovas D."/>
            <person name="Cerda-Olmedo E."/>
            <person name="Cheng J.-F."/>
            <person name="Dominguez A."/>
            <person name="Elias M."/>
            <person name="Eslava A.P."/>
            <person name="Glaser F."/>
            <person name="Grimwood J."/>
            <person name="Gutierrez G."/>
            <person name="Heitman J."/>
            <person name="Henrissat B."/>
            <person name="Iturriaga E.A."/>
            <person name="Lang B.F."/>
            <person name="Lavin J.L."/>
            <person name="Lee S."/>
            <person name="Li W."/>
            <person name="Lindquist E."/>
            <person name="Lopez-Garcia S."/>
            <person name="Luque E.M."/>
            <person name="Marcos A.T."/>
            <person name="Martin J."/>
            <person name="Mccluskey K."/>
            <person name="Medina H.R."/>
            <person name="Miralles-Duran A."/>
            <person name="Miyazaki A."/>
            <person name="Munoz-Torres E."/>
            <person name="Oguiza J.A."/>
            <person name="Ohm R."/>
            <person name="Olmedo M."/>
            <person name="Orejas M."/>
            <person name="Ortiz-Castellanos L."/>
            <person name="Pisabarro A.G."/>
            <person name="Rodriguez-Romero J."/>
            <person name="Ruiz-Herrera J."/>
            <person name="Ruiz-Vazquez R."/>
            <person name="Sanz C."/>
            <person name="Schackwitz W."/>
            <person name="Schmutz J."/>
            <person name="Shahriari M."/>
            <person name="Shelest E."/>
            <person name="Silva-Franco F."/>
            <person name="Soanes D."/>
            <person name="Syed K."/>
            <person name="Tagua V.G."/>
            <person name="Talbot N.J."/>
            <person name="Thon M."/>
            <person name="De Vries R.P."/>
            <person name="Wiebenga A."/>
            <person name="Yadav J.S."/>
            <person name="Braun E.L."/>
            <person name="Baker S."/>
            <person name="Garre V."/>
            <person name="Horwitz B."/>
            <person name="Torres-Martinez S."/>
            <person name="Idnurm A."/>
            <person name="Herrera-Estrella A."/>
            <person name="Gabaldon T."/>
            <person name="Grigoriev I.V."/>
        </authorList>
    </citation>
    <scope>NUCLEOTIDE SEQUENCE [LARGE SCALE GENOMIC DNA]</scope>
    <source>
        <strain evidence="2 3">CBS 277.49</strain>
    </source>
</reference>
<comment type="caution">
    <text evidence="2">The sequence shown here is derived from an EMBL/GenBank/DDBJ whole genome shotgun (WGS) entry which is preliminary data.</text>
</comment>
<feature type="coiled-coil region" evidence="1">
    <location>
        <begin position="41"/>
        <end position="96"/>
    </location>
</feature>
<dbReference type="VEuPathDB" id="FungiDB:MUCCIDRAFT_161014"/>
<evidence type="ECO:0000313" key="3">
    <source>
        <dbReference type="Proteomes" id="UP000077051"/>
    </source>
</evidence>